<dbReference type="EMBL" id="LR536450">
    <property type="protein sequence ID" value="VFU08575.1"/>
    <property type="molecule type" value="Genomic_DNA"/>
</dbReference>
<feature type="transmembrane region" description="Helical" evidence="1">
    <location>
        <begin position="32"/>
        <end position="51"/>
    </location>
</feature>
<gene>
    <name evidence="2" type="ORF">MTUNDRAET4_1682</name>
</gene>
<evidence type="ECO:0000313" key="3">
    <source>
        <dbReference type="Proteomes" id="UP000294360"/>
    </source>
</evidence>
<reference evidence="2 3" key="1">
    <citation type="submission" date="2019-03" db="EMBL/GenBank/DDBJ databases">
        <authorList>
            <person name="Kox A.R. M."/>
        </authorList>
    </citation>
    <scope>NUCLEOTIDE SEQUENCE [LARGE SCALE GENOMIC DNA]</scope>
    <source>
        <strain evidence="2">MTUNDRAET4 annotated genome</strain>
    </source>
</reference>
<evidence type="ECO:0000256" key="1">
    <source>
        <dbReference type="SAM" id="Phobius"/>
    </source>
</evidence>
<protein>
    <submittedName>
        <fullName evidence="2">Uncharacterized protein</fullName>
    </submittedName>
</protein>
<evidence type="ECO:0000313" key="2">
    <source>
        <dbReference type="EMBL" id="VFU08575.1"/>
    </source>
</evidence>
<keyword evidence="1" id="KW-0472">Membrane</keyword>
<organism evidence="2 3">
    <name type="scientific">Methylocella tundrae</name>
    <dbReference type="NCBI Taxonomy" id="227605"/>
    <lineage>
        <taxon>Bacteria</taxon>
        <taxon>Pseudomonadati</taxon>
        <taxon>Pseudomonadota</taxon>
        <taxon>Alphaproteobacteria</taxon>
        <taxon>Hyphomicrobiales</taxon>
        <taxon>Beijerinckiaceae</taxon>
        <taxon>Methylocella</taxon>
    </lineage>
</organism>
<name>A0A4U8YZD4_METTU</name>
<proteinExistence type="predicted"/>
<keyword evidence="1" id="KW-1133">Transmembrane helix</keyword>
<accession>A0A4U8YZD4</accession>
<sequence length="60" mass="6486">MVVSRSMRGGAIAVRKAFPTGASSAKSAPQDLVLVVTSGVMLLTVIIGQMIRWRNRRTSR</sequence>
<keyword evidence="1" id="KW-0812">Transmembrane</keyword>
<dbReference type="Proteomes" id="UP000294360">
    <property type="component" value="Chromosome"/>
</dbReference>
<dbReference type="AlphaFoldDB" id="A0A4U8YZD4"/>
<dbReference type="KEGG" id="mtun:MTUNDRAET4_1682"/>